<gene>
    <name evidence="1" type="ORF">CC86DRAFT_387398</name>
</gene>
<accession>A0A6A6ZHM5</accession>
<protein>
    <submittedName>
        <fullName evidence="1">Uncharacterized protein</fullName>
    </submittedName>
</protein>
<organism evidence="1 2">
    <name type="scientific">Ophiobolus disseminans</name>
    <dbReference type="NCBI Taxonomy" id="1469910"/>
    <lineage>
        <taxon>Eukaryota</taxon>
        <taxon>Fungi</taxon>
        <taxon>Dikarya</taxon>
        <taxon>Ascomycota</taxon>
        <taxon>Pezizomycotina</taxon>
        <taxon>Dothideomycetes</taxon>
        <taxon>Pleosporomycetidae</taxon>
        <taxon>Pleosporales</taxon>
        <taxon>Pleosporineae</taxon>
        <taxon>Phaeosphaeriaceae</taxon>
        <taxon>Ophiobolus</taxon>
    </lineage>
</organism>
<reference evidence="1" key="1">
    <citation type="journal article" date="2020" name="Stud. Mycol.">
        <title>101 Dothideomycetes genomes: a test case for predicting lifestyles and emergence of pathogens.</title>
        <authorList>
            <person name="Haridas S."/>
            <person name="Albert R."/>
            <person name="Binder M."/>
            <person name="Bloem J."/>
            <person name="Labutti K."/>
            <person name="Salamov A."/>
            <person name="Andreopoulos B."/>
            <person name="Baker S."/>
            <person name="Barry K."/>
            <person name="Bills G."/>
            <person name="Bluhm B."/>
            <person name="Cannon C."/>
            <person name="Castanera R."/>
            <person name="Culley D."/>
            <person name="Daum C."/>
            <person name="Ezra D."/>
            <person name="Gonzalez J."/>
            <person name="Henrissat B."/>
            <person name="Kuo A."/>
            <person name="Liang C."/>
            <person name="Lipzen A."/>
            <person name="Lutzoni F."/>
            <person name="Magnuson J."/>
            <person name="Mondo S."/>
            <person name="Nolan M."/>
            <person name="Ohm R."/>
            <person name="Pangilinan J."/>
            <person name="Park H.-J."/>
            <person name="Ramirez L."/>
            <person name="Alfaro M."/>
            <person name="Sun H."/>
            <person name="Tritt A."/>
            <person name="Yoshinaga Y."/>
            <person name="Zwiers L.-H."/>
            <person name="Turgeon B."/>
            <person name="Goodwin S."/>
            <person name="Spatafora J."/>
            <person name="Crous P."/>
            <person name="Grigoriev I."/>
        </authorList>
    </citation>
    <scope>NUCLEOTIDE SEQUENCE</scope>
    <source>
        <strain evidence="1">CBS 113818</strain>
    </source>
</reference>
<evidence type="ECO:0000313" key="2">
    <source>
        <dbReference type="Proteomes" id="UP000799424"/>
    </source>
</evidence>
<proteinExistence type="predicted"/>
<evidence type="ECO:0000313" key="1">
    <source>
        <dbReference type="EMBL" id="KAF2820368.1"/>
    </source>
</evidence>
<dbReference type="Proteomes" id="UP000799424">
    <property type="component" value="Unassembled WGS sequence"/>
</dbReference>
<sequence>MEDNQNPSPTPLPMGTQQPLVAKGLWTASNKHLIIRLPSTGLDLRDAPKNFRFLDLPAEIRNMVSRYVAVGSASSITCKFRWNIRAICGFAIKTKSGHGGFEEQTTAERQNHAVEALHSTDESEWFNVQEHLCEFKSKLECVAVNFTVTFCPVGCCRPLNQCIDYWIVRLKPRSINFTGHRDGDEANLAFAYADNNRLEEPTHITLDDLEVDYGLHSMDPCEPSKWDAWKLPMNSLSIKHSEVDDDEG</sequence>
<dbReference type="AlphaFoldDB" id="A0A6A6ZHM5"/>
<keyword evidence="2" id="KW-1185">Reference proteome</keyword>
<dbReference type="OrthoDB" id="5272396at2759"/>
<dbReference type="EMBL" id="MU006241">
    <property type="protein sequence ID" value="KAF2820368.1"/>
    <property type="molecule type" value="Genomic_DNA"/>
</dbReference>
<name>A0A6A6ZHM5_9PLEO</name>